<comment type="similarity">
    <text evidence="1 9">Belongs to the DapB family.</text>
</comment>
<feature type="binding site" evidence="9">
    <location>
        <begin position="112"/>
        <end position="115"/>
    </location>
    <ligand>
        <name>NAD(+)</name>
        <dbReference type="ChEBI" id="CHEBI:57540"/>
    </ligand>
</feature>
<dbReference type="SUPFAM" id="SSF55347">
    <property type="entry name" value="Glyceraldehyde-3-phosphate dehydrogenase-like, C-terminal domain"/>
    <property type="match status" value="1"/>
</dbReference>
<dbReference type="InterPro" id="IPR036291">
    <property type="entry name" value="NAD(P)-bd_dom_sf"/>
</dbReference>
<dbReference type="InterPro" id="IPR022663">
    <property type="entry name" value="DapB_C"/>
</dbReference>
<feature type="domain" description="Dihydrodipicolinate reductase C-terminal" evidence="12">
    <location>
        <begin position="118"/>
        <end position="250"/>
    </location>
</feature>
<keyword evidence="5 9" id="KW-0220">Diaminopimelate biosynthesis</keyword>
<dbReference type="Gene3D" id="3.30.360.10">
    <property type="entry name" value="Dihydrodipicolinate Reductase, domain 2"/>
    <property type="match status" value="1"/>
</dbReference>
<sequence length="252" mass="27335">MLKLIVCGYNGAMGKMLKECIEKTSDTVLVAGVARSAQTGTCDGDVKLFHTFDDCDVEADAVIDFSHPGNLDAMLRYVKRTKTPVVIATTGFDEEQNKAIEETSKEVPVLLSHNTAVGVNVVIELVKEAAKLLEGFDIEIIEKHHNRKEDAPSGTAKMLISAIKEVLPESHEVYGRSGRSCKRQPGDIGVSSVRAGNIISDHDVLFCSDSETVTIAHHSQSNAIFADGSIQAAKFLIESPAGLYEMKDILKF</sequence>
<evidence type="ECO:0000256" key="1">
    <source>
        <dbReference type="ARBA" id="ARBA00006642"/>
    </source>
</evidence>
<feature type="binding site" evidence="9">
    <location>
        <begin position="8"/>
        <end position="13"/>
    </location>
    <ligand>
        <name>NAD(+)</name>
        <dbReference type="ChEBI" id="CHEBI:57540"/>
    </ligand>
</feature>
<organism evidence="13 14">
    <name type="scientific">Peptacetobacter hominis</name>
    <dbReference type="NCBI Taxonomy" id="2743610"/>
    <lineage>
        <taxon>Bacteria</taxon>
        <taxon>Bacillati</taxon>
        <taxon>Bacillota</taxon>
        <taxon>Clostridia</taxon>
        <taxon>Peptostreptococcales</taxon>
        <taxon>Peptostreptococcaceae</taxon>
        <taxon>Peptacetobacter</taxon>
    </lineage>
</organism>
<keyword evidence="14" id="KW-1185">Reference proteome</keyword>
<dbReference type="GO" id="GO:0008839">
    <property type="term" value="F:4-hydroxy-tetrahydrodipicolinate reductase"/>
    <property type="evidence" value="ECO:0007669"/>
    <property type="project" value="UniProtKB-UniRule"/>
</dbReference>
<comment type="caution">
    <text evidence="9">Was originally thought to be a dihydrodipicolinate reductase (DHDPR), catalyzing the conversion of dihydrodipicolinate to tetrahydrodipicolinate. However, it was shown in E.coli that the substrate of the enzymatic reaction is not dihydrodipicolinate (DHDP) but in fact (2S,4S)-4-hydroxy-2,3,4,5-tetrahydrodipicolinic acid (HTPA), the product released by the DapA-catalyzed reaction.</text>
</comment>
<evidence type="ECO:0000256" key="3">
    <source>
        <dbReference type="ARBA" id="ARBA00022605"/>
    </source>
</evidence>
<dbReference type="InterPro" id="IPR023940">
    <property type="entry name" value="DHDPR_bac"/>
</dbReference>
<comment type="function">
    <text evidence="9">Catalyzes the conversion of 4-hydroxy-tetrahydrodipicolinate (HTPA) to tetrahydrodipicolinate.</text>
</comment>
<gene>
    <name evidence="9" type="primary">dapB</name>
    <name evidence="13" type="ORF">EXD82_01785</name>
</gene>
<dbReference type="PANTHER" id="PTHR20836">
    <property type="entry name" value="DIHYDRODIPICOLINATE REDUCTASE"/>
    <property type="match status" value="1"/>
</dbReference>
<accession>A0A544QXW8</accession>
<feature type="active site" description="Proton donor/acceptor" evidence="9">
    <location>
        <position position="144"/>
    </location>
</feature>
<dbReference type="Gene3D" id="3.40.50.720">
    <property type="entry name" value="NAD(P)-binding Rossmann-like Domain"/>
    <property type="match status" value="1"/>
</dbReference>
<dbReference type="GO" id="GO:0050661">
    <property type="term" value="F:NADP binding"/>
    <property type="evidence" value="ECO:0007669"/>
    <property type="project" value="UniProtKB-UniRule"/>
</dbReference>
<dbReference type="InterPro" id="IPR000846">
    <property type="entry name" value="DapB_N"/>
</dbReference>
<feature type="domain" description="Dihydrodipicolinate reductase N-terminal" evidence="11">
    <location>
        <begin position="3"/>
        <end position="114"/>
    </location>
</feature>
<dbReference type="GO" id="GO:0019877">
    <property type="term" value="P:diaminopimelate biosynthetic process"/>
    <property type="evidence" value="ECO:0007669"/>
    <property type="project" value="UniProtKB-UniRule"/>
</dbReference>
<dbReference type="GO" id="GO:0016726">
    <property type="term" value="F:oxidoreductase activity, acting on CH or CH2 groups, NAD or NADP as acceptor"/>
    <property type="evidence" value="ECO:0007669"/>
    <property type="project" value="UniProtKB-UniRule"/>
</dbReference>
<dbReference type="EC" id="1.17.1.8" evidence="9 10"/>
<comment type="caution">
    <text evidence="9">Lacks conserved residue(s) required for the propagation of feature annotation.</text>
</comment>
<dbReference type="Pfam" id="PF05173">
    <property type="entry name" value="DapB_C"/>
    <property type="match status" value="1"/>
</dbReference>
<dbReference type="OrthoDB" id="9790352at2"/>
<evidence type="ECO:0000256" key="7">
    <source>
        <dbReference type="ARBA" id="ARBA00023027"/>
    </source>
</evidence>
<evidence type="ECO:0000259" key="11">
    <source>
        <dbReference type="Pfam" id="PF01113"/>
    </source>
</evidence>
<dbReference type="PANTHER" id="PTHR20836:SF7">
    <property type="entry name" value="4-HYDROXY-TETRAHYDRODIPICOLINATE REDUCTASE"/>
    <property type="match status" value="1"/>
</dbReference>
<comment type="subcellular location">
    <subcellularLocation>
        <location evidence="9">Cytoplasm</location>
    </subcellularLocation>
</comment>
<comment type="pathway">
    <text evidence="9">Amino-acid biosynthesis; L-lysine biosynthesis via DAP pathway; (S)-tetrahydrodipicolinate from L-aspartate: step 4/4.</text>
</comment>
<dbReference type="HAMAP" id="MF_00102">
    <property type="entry name" value="DapB"/>
    <property type="match status" value="1"/>
</dbReference>
<dbReference type="Pfam" id="PF01113">
    <property type="entry name" value="DapB_N"/>
    <property type="match status" value="1"/>
</dbReference>
<evidence type="ECO:0000256" key="4">
    <source>
        <dbReference type="ARBA" id="ARBA00022857"/>
    </source>
</evidence>
<feature type="binding site" evidence="9">
    <location>
        <begin position="88"/>
        <end position="90"/>
    </location>
    <ligand>
        <name>NAD(+)</name>
        <dbReference type="ChEBI" id="CHEBI:57540"/>
    </ligand>
</feature>
<dbReference type="UniPathway" id="UPA00034">
    <property type="reaction ID" value="UER00018"/>
</dbReference>
<dbReference type="InterPro" id="IPR022664">
    <property type="entry name" value="DapB_N_CS"/>
</dbReference>
<dbReference type="GO" id="GO:0051287">
    <property type="term" value="F:NAD binding"/>
    <property type="evidence" value="ECO:0007669"/>
    <property type="project" value="UniProtKB-UniRule"/>
</dbReference>
<evidence type="ECO:0000256" key="2">
    <source>
        <dbReference type="ARBA" id="ARBA00022490"/>
    </source>
</evidence>
<evidence type="ECO:0000256" key="8">
    <source>
        <dbReference type="ARBA" id="ARBA00023154"/>
    </source>
</evidence>
<dbReference type="EMBL" id="SGJB01000002">
    <property type="protein sequence ID" value="TQQ85503.1"/>
    <property type="molecule type" value="Genomic_DNA"/>
</dbReference>
<protein>
    <recommendedName>
        <fullName evidence="9 10">4-hydroxy-tetrahydrodipicolinate reductase</fullName>
        <shortName evidence="9">HTPA reductase</shortName>
        <ecNumber evidence="9 10">1.17.1.8</ecNumber>
    </recommendedName>
</protein>
<dbReference type="FunFam" id="3.30.360.10:FF:000009">
    <property type="entry name" value="4-hydroxy-tetrahydrodipicolinate reductase"/>
    <property type="match status" value="1"/>
</dbReference>
<dbReference type="PROSITE" id="PS01298">
    <property type="entry name" value="DAPB"/>
    <property type="match status" value="1"/>
</dbReference>
<comment type="subunit">
    <text evidence="9">Homotetramer.</text>
</comment>
<proteinExistence type="inferred from homology"/>
<evidence type="ECO:0000313" key="13">
    <source>
        <dbReference type="EMBL" id="TQQ85503.1"/>
    </source>
</evidence>
<feature type="binding site" evidence="9">
    <location>
        <begin position="154"/>
        <end position="155"/>
    </location>
    <ligand>
        <name>(S)-2,3,4,5-tetrahydrodipicolinate</name>
        <dbReference type="ChEBI" id="CHEBI:16845"/>
    </ligand>
</feature>
<dbReference type="SUPFAM" id="SSF51735">
    <property type="entry name" value="NAD(P)-binding Rossmann-fold domains"/>
    <property type="match status" value="1"/>
</dbReference>
<dbReference type="AlphaFoldDB" id="A0A544QXW8"/>
<dbReference type="CDD" id="cd02274">
    <property type="entry name" value="DHDPR_N"/>
    <property type="match status" value="1"/>
</dbReference>
<evidence type="ECO:0000256" key="10">
    <source>
        <dbReference type="NCBIfam" id="TIGR00036"/>
    </source>
</evidence>
<name>A0A544QXW8_9FIRM</name>
<keyword evidence="2 9" id="KW-0963">Cytoplasm</keyword>
<evidence type="ECO:0000259" key="12">
    <source>
        <dbReference type="Pfam" id="PF05173"/>
    </source>
</evidence>
<comment type="caution">
    <text evidence="13">The sequence shown here is derived from an EMBL/GenBank/DDBJ whole genome shotgun (WGS) entry which is preliminary data.</text>
</comment>
<keyword evidence="4 9" id="KW-0521">NADP</keyword>
<dbReference type="PIRSF" id="PIRSF000161">
    <property type="entry name" value="DHPR"/>
    <property type="match status" value="1"/>
</dbReference>
<dbReference type="Proteomes" id="UP000317863">
    <property type="component" value="Unassembled WGS sequence"/>
</dbReference>
<feature type="active site" description="Proton donor" evidence="9">
    <location>
        <position position="148"/>
    </location>
</feature>
<comment type="catalytic activity">
    <reaction evidence="9">
        <text>(S)-2,3,4,5-tetrahydrodipicolinate + NAD(+) + H2O = (2S,4S)-4-hydroxy-2,3,4,5-tetrahydrodipicolinate + NADH + H(+)</text>
        <dbReference type="Rhea" id="RHEA:35323"/>
        <dbReference type="ChEBI" id="CHEBI:15377"/>
        <dbReference type="ChEBI" id="CHEBI:15378"/>
        <dbReference type="ChEBI" id="CHEBI:16845"/>
        <dbReference type="ChEBI" id="CHEBI:57540"/>
        <dbReference type="ChEBI" id="CHEBI:57945"/>
        <dbReference type="ChEBI" id="CHEBI:67139"/>
        <dbReference type="EC" id="1.17.1.8"/>
    </reaction>
</comment>
<evidence type="ECO:0000256" key="6">
    <source>
        <dbReference type="ARBA" id="ARBA00023002"/>
    </source>
</evidence>
<feature type="binding site" evidence="9">
    <location>
        <position position="145"/>
    </location>
    <ligand>
        <name>(S)-2,3,4,5-tetrahydrodipicolinate</name>
        <dbReference type="ChEBI" id="CHEBI:16845"/>
    </ligand>
</feature>
<comment type="catalytic activity">
    <reaction evidence="9">
        <text>(S)-2,3,4,5-tetrahydrodipicolinate + NADP(+) + H2O = (2S,4S)-4-hydroxy-2,3,4,5-tetrahydrodipicolinate + NADPH + H(+)</text>
        <dbReference type="Rhea" id="RHEA:35331"/>
        <dbReference type="ChEBI" id="CHEBI:15377"/>
        <dbReference type="ChEBI" id="CHEBI:15378"/>
        <dbReference type="ChEBI" id="CHEBI:16845"/>
        <dbReference type="ChEBI" id="CHEBI:57783"/>
        <dbReference type="ChEBI" id="CHEBI:58349"/>
        <dbReference type="ChEBI" id="CHEBI:67139"/>
        <dbReference type="EC" id="1.17.1.8"/>
    </reaction>
</comment>
<keyword evidence="7 9" id="KW-0520">NAD</keyword>
<dbReference type="NCBIfam" id="TIGR00036">
    <property type="entry name" value="dapB"/>
    <property type="match status" value="1"/>
</dbReference>
<reference evidence="13 14" key="1">
    <citation type="submission" date="2019-02" db="EMBL/GenBank/DDBJ databases">
        <title>Peptostreptococcaceae bacterium ZHW00191 nov., a new bacterium isolated from the human gut.</title>
        <authorList>
            <person name="Zhou H.-W."/>
            <person name="Chen X.-J."/>
        </authorList>
    </citation>
    <scope>NUCLEOTIDE SEQUENCE [LARGE SCALE GENOMIC DNA]</scope>
    <source>
        <strain evidence="13 14">ZHW00191</strain>
    </source>
</reference>
<keyword evidence="6 9" id="KW-0560">Oxidoreductase</keyword>
<dbReference type="GO" id="GO:0005829">
    <property type="term" value="C:cytosol"/>
    <property type="evidence" value="ECO:0007669"/>
    <property type="project" value="TreeGrafter"/>
</dbReference>
<dbReference type="GO" id="GO:0009089">
    <property type="term" value="P:lysine biosynthetic process via diaminopimelate"/>
    <property type="evidence" value="ECO:0007669"/>
    <property type="project" value="UniProtKB-UniRule"/>
</dbReference>
<evidence type="ECO:0000256" key="5">
    <source>
        <dbReference type="ARBA" id="ARBA00022915"/>
    </source>
</evidence>
<keyword evidence="8 9" id="KW-0457">Lysine biosynthesis</keyword>
<evidence type="ECO:0000256" key="9">
    <source>
        <dbReference type="HAMAP-Rule" id="MF_00102"/>
    </source>
</evidence>
<keyword evidence="3 9" id="KW-0028">Amino-acid biosynthesis</keyword>
<dbReference type="RefSeq" id="WP_142535207.1">
    <property type="nucleotide sequence ID" value="NZ_SGJB01000002.1"/>
</dbReference>
<evidence type="ECO:0000313" key="14">
    <source>
        <dbReference type="Proteomes" id="UP000317863"/>
    </source>
</evidence>